<comment type="caution">
    <text evidence="2">The sequence shown here is derived from an EMBL/GenBank/DDBJ whole genome shotgun (WGS) entry which is preliminary data.</text>
</comment>
<evidence type="ECO:0000256" key="1">
    <source>
        <dbReference type="SAM" id="SignalP"/>
    </source>
</evidence>
<name>A0A8S1YRN3_PAROT</name>
<gene>
    <name evidence="2" type="ORF">POCTA_138.1.T2280010</name>
</gene>
<feature type="signal peptide" evidence="1">
    <location>
        <begin position="1"/>
        <end position="18"/>
    </location>
</feature>
<accession>A0A8S1YRN3</accession>
<reference evidence="2" key="1">
    <citation type="submission" date="2021-01" db="EMBL/GenBank/DDBJ databases">
        <authorList>
            <consortium name="Genoscope - CEA"/>
            <person name="William W."/>
        </authorList>
    </citation>
    <scope>NUCLEOTIDE SEQUENCE</scope>
</reference>
<evidence type="ECO:0008006" key="4">
    <source>
        <dbReference type="Google" id="ProtNLM"/>
    </source>
</evidence>
<proteinExistence type="predicted"/>
<dbReference type="EMBL" id="CAJJDP010000232">
    <property type="protein sequence ID" value="CAD8215332.1"/>
    <property type="molecule type" value="Genomic_DNA"/>
</dbReference>
<sequence length="86" mass="10374">MVLITTILWSLLPETCKCKPLKKPYEETQLRHISVILIDVYWTGFINVKLTWLCLMGKNTALKKIKVKFERIEKYYEYTFLRFVLQ</sequence>
<dbReference type="Proteomes" id="UP000683925">
    <property type="component" value="Unassembled WGS sequence"/>
</dbReference>
<protein>
    <recommendedName>
        <fullName evidence="4">Secreted protein</fullName>
    </recommendedName>
</protein>
<feature type="chain" id="PRO_5035911716" description="Secreted protein" evidence="1">
    <location>
        <begin position="19"/>
        <end position="86"/>
    </location>
</feature>
<evidence type="ECO:0000313" key="2">
    <source>
        <dbReference type="EMBL" id="CAD8215332.1"/>
    </source>
</evidence>
<keyword evidence="3" id="KW-1185">Reference proteome</keyword>
<keyword evidence="1" id="KW-0732">Signal</keyword>
<evidence type="ECO:0000313" key="3">
    <source>
        <dbReference type="Proteomes" id="UP000683925"/>
    </source>
</evidence>
<dbReference type="AlphaFoldDB" id="A0A8S1YRN3"/>
<organism evidence="2 3">
    <name type="scientific">Paramecium octaurelia</name>
    <dbReference type="NCBI Taxonomy" id="43137"/>
    <lineage>
        <taxon>Eukaryota</taxon>
        <taxon>Sar</taxon>
        <taxon>Alveolata</taxon>
        <taxon>Ciliophora</taxon>
        <taxon>Intramacronucleata</taxon>
        <taxon>Oligohymenophorea</taxon>
        <taxon>Peniculida</taxon>
        <taxon>Parameciidae</taxon>
        <taxon>Paramecium</taxon>
    </lineage>
</organism>